<dbReference type="Proteomes" id="UP000182737">
    <property type="component" value="Unassembled WGS sequence"/>
</dbReference>
<dbReference type="PANTHER" id="PTHR37523">
    <property type="entry name" value="METALLOPHOSPHOESTERASE"/>
    <property type="match status" value="1"/>
</dbReference>
<name>A0A1I3N606_9SPIR</name>
<evidence type="ECO:0000313" key="3">
    <source>
        <dbReference type="Proteomes" id="UP000182737"/>
    </source>
</evidence>
<evidence type="ECO:0000313" key="2">
    <source>
        <dbReference type="EMBL" id="SFJ04754.1"/>
    </source>
</evidence>
<dbReference type="Gene3D" id="3.60.21.10">
    <property type="match status" value="1"/>
</dbReference>
<organism evidence="2 3">
    <name type="scientific">Treponema bryantii</name>
    <dbReference type="NCBI Taxonomy" id="163"/>
    <lineage>
        <taxon>Bacteria</taxon>
        <taxon>Pseudomonadati</taxon>
        <taxon>Spirochaetota</taxon>
        <taxon>Spirochaetia</taxon>
        <taxon>Spirochaetales</taxon>
        <taxon>Treponemataceae</taxon>
        <taxon>Treponema</taxon>
    </lineage>
</organism>
<dbReference type="InterPro" id="IPR029052">
    <property type="entry name" value="Metallo-depent_PP-like"/>
</dbReference>
<proteinExistence type="predicted"/>
<keyword evidence="3" id="KW-1185">Reference proteome</keyword>
<protein>
    <recommendedName>
        <fullName evidence="1">Calcineurin-like phosphoesterase domain-containing protein</fullName>
    </recommendedName>
</protein>
<dbReference type="InterPro" id="IPR004843">
    <property type="entry name" value="Calcineurin-like_PHP"/>
</dbReference>
<dbReference type="AlphaFoldDB" id="A0A1I3N606"/>
<dbReference type="EMBL" id="FORI01000012">
    <property type="protein sequence ID" value="SFJ04754.1"/>
    <property type="molecule type" value="Genomic_DNA"/>
</dbReference>
<accession>A0A1I3N606</accession>
<feature type="domain" description="Calcineurin-like phosphoesterase" evidence="1">
    <location>
        <begin position="1"/>
        <end position="184"/>
    </location>
</feature>
<reference evidence="3" key="1">
    <citation type="submission" date="2016-10" db="EMBL/GenBank/DDBJ databases">
        <authorList>
            <person name="Varghese N."/>
            <person name="Submissions S."/>
        </authorList>
    </citation>
    <scope>NUCLEOTIDE SEQUENCE [LARGE SCALE GENOMIC DNA]</scope>
    <source>
        <strain evidence="3">XBD1002</strain>
    </source>
</reference>
<gene>
    <name evidence="2" type="ORF">SAMN04487775_11257</name>
</gene>
<dbReference type="RefSeq" id="WP_074933497.1">
    <property type="nucleotide sequence ID" value="NZ_FORI01000012.1"/>
</dbReference>
<dbReference type="SUPFAM" id="SSF56300">
    <property type="entry name" value="Metallo-dependent phosphatases"/>
    <property type="match status" value="1"/>
</dbReference>
<dbReference type="Pfam" id="PF00149">
    <property type="entry name" value="Metallophos"/>
    <property type="match status" value="1"/>
</dbReference>
<evidence type="ECO:0000259" key="1">
    <source>
        <dbReference type="Pfam" id="PF00149"/>
    </source>
</evidence>
<dbReference type="OrthoDB" id="332939at2"/>
<sequence length="230" mass="25122">MKILVISDLHAHNEVLDKMDSLFEQADAVAFGGDFAECFKPETGKGALEKLCSKHDTIFAVLGNCDNEDFMEELENQDICVEKALVFHEGLGFAGSGGGTKFTGKTEFEREEDECLSDFDIVLNSVEQSGDESLWQSLILISHNPPVADKLDSFDGEHHAGSQKFTDFIKEHKPLAVVCGHIHEGTGIEKIGDTVVINPGSLGEKGTYAWLEVAKDGDSWKVVSTEMGQL</sequence>
<dbReference type="PANTHER" id="PTHR37523:SF1">
    <property type="entry name" value="CALCINEURIN-LIKE PHOSPHOESTERASE DOMAIN-CONTAINING PROTEIN"/>
    <property type="match status" value="1"/>
</dbReference>